<dbReference type="EMBL" id="JBEHZE010000001">
    <property type="protein sequence ID" value="MEX6633910.1"/>
    <property type="molecule type" value="Genomic_DNA"/>
</dbReference>
<protein>
    <submittedName>
        <fullName evidence="3">Uncharacterized protein</fullName>
    </submittedName>
</protein>
<keyword evidence="2" id="KW-1133">Transmembrane helix</keyword>
<keyword evidence="4" id="KW-1185">Reference proteome</keyword>
<feature type="compositionally biased region" description="Basic and acidic residues" evidence="1">
    <location>
        <begin position="48"/>
        <end position="67"/>
    </location>
</feature>
<sequence length="124" mass="13977">MGREKLPHGVPSDNMNMSYGARERADVPDVATPKFENSVTAPSTLEFGAREKRDLAESDTDSYRRTDDDDDLDHEPAIPVWVLISIAIAFLLVGLGAYLVSHNNEPMPRCENQPEWNQYNCKVR</sequence>
<feature type="transmembrane region" description="Helical" evidence="2">
    <location>
        <begin position="78"/>
        <end position="100"/>
    </location>
</feature>
<reference evidence="3 4" key="1">
    <citation type="submission" date="2024-05" db="EMBL/GenBank/DDBJ databases">
        <title>Three bacterial strains, DH-69, EH-24, and ECK-19 isolated from coastal sediments.</title>
        <authorList>
            <person name="Ye Y.-Q."/>
            <person name="Du Z.-J."/>
        </authorList>
    </citation>
    <scope>NUCLEOTIDE SEQUENCE [LARGE SCALE GENOMIC DNA]</scope>
    <source>
        <strain evidence="3 4">ECK-19</strain>
    </source>
</reference>
<gene>
    <name evidence="3" type="ORF">ABFZ84_10155</name>
</gene>
<name>A0ABV3Z524_9PROT</name>
<evidence type="ECO:0000256" key="2">
    <source>
        <dbReference type="SAM" id="Phobius"/>
    </source>
</evidence>
<feature type="region of interest" description="Disordered" evidence="1">
    <location>
        <begin position="1"/>
        <end position="71"/>
    </location>
</feature>
<evidence type="ECO:0000256" key="1">
    <source>
        <dbReference type="SAM" id="MobiDB-lite"/>
    </source>
</evidence>
<accession>A0ABV3Z524</accession>
<keyword evidence="2" id="KW-0812">Transmembrane</keyword>
<evidence type="ECO:0000313" key="4">
    <source>
        <dbReference type="Proteomes" id="UP001560685"/>
    </source>
</evidence>
<keyword evidence="2" id="KW-0472">Membrane</keyword>
<proteinExistence type="predicted"/>
<evidence type="ECO:0000313" key="3">
    <source>
        <dbReference type="EMBL" id="MEX6633910.1"/>
    </source>
</evidence>
<organism evidence="3 4">
    <name type="scientific">Hyphococcus lacteus</name>
    <dbReference type="NCBI Taxonomy" id="3143536"/>
    <lineage>
        <taxon>Bacteria</taxon>
        <taxon>Pseudomonadati</taxon>
        <taxon>Pseudomonadota</taxon>
        <taxon>Alphaproteobacteria</taxon>
        <taxon>Parvularculales</taxon>
        <taxon>Parvularculaceae</taxon>
        <taxon>Hyphococcus</taxon>
    </lineage>
</organism>
<dbReference type="Proteomes" id="UP001560685">
    <property type="component" value="Unassembled WGS sequence"/>
</dbReference>
<dbReference type="RefSeq" id="WP_369313908.1">
    <property type="nucleotide sequence ID" value="NZ_JBEHZE010000001.1"/>
</dbReference>
<comment type="caution">
    <text evidence="3">The sequence shown here is derived from an EMBL/GenBank/DDBJ whole genome shotgun (WGS) entry which is preliminary data.</text>
</comment>